<reference evidence="1 2" key="1">
    <citation type="submission" date="2012-06" db="EMBL/GenBank/DDBJ databases">
        <title>Finished chromosome of genome of Microcoleus sp. PCC 7113.</title>
        <authorList>
            <consortium name="US DOE Joint Genome Institute"/>
            <person name="Gugger M."/>
            <person name="Coursin T."/>
            <person name="Rippka R."/>
            <person name="Tandeau De Marsac N."/>
            <person name="Huntemann M."/>
            <person name="Wei C.-L."/>
            <person name="Han J."/>
            <person name="Detter J.C."/>
            <person name="Han C."/>
            <person name="Tapia R."/>
            <person name="Chen A."/>
            <person name="Kyrpides N."/>
            <person name="Mavromatis K."/>
            <person name="Markowitz V."/>
            <person name="Szeto E."/>
            <person name="Ivanova N."/>
            <person name="Pagani I."/>
            <person name="Pati A."/>
            <person name="Goodwin L."/>
            <person name="Nordberg H.P."/>
            <person name="Cantor M.N."/>
            <person name="Hua S.X."/>
            <person name="Woyke T."/>
            <person name="Kerfeld C.A."/>
        </authorList>
    </citation>
    <scope>NUCLEOTIDE SEQUENCE [LARGE SCALE GENOMIC DNA]</scope>
    <source>
        <strain evidence="1 2">PCC 7113</strain>
    </source>
</reference>
<proteinExistence type="predicted"/>
<accession>K9WNL5</accession>
<keyword evidence="2" id="KW-1185">Reference proteome</keyword>
<gene>
    <name evidence="1" type="ORF">Mic7113_5465</name>
</gene>
<dbReference type="AlphaFoldDB" id="K9WNL5"/>
<name>K9WNL5_9CYAN</name>
<evidence type="ECO:0000313" key="1">
    <source>
        <dbReference type="EMBL" id="AFZ21102.1"/>
    </source>
</evidence>
<dbReference type="EMBL" id="CP003630">
    <property type="protein sequence ID" value="AFZ21102.1"/>
    <property type="molecule type" value="Genomic_DNA"/>
</dbReference>
<sequence length="65" mass="7190">MGEFGIIVAIGIGLVSACREESKHARYATPLDYRQLAVPVKSDWQGVTNYPKPLFPPIPSLIKLH</sequence>
<dbReference type="KEGG" id="mic:Mic7113_5465"/>
<organism evidence="1 2">
    <name type="scientific">Allocoleopsis franciscana PCC 7113</name>
    <dbReference type="NCBI Taxonomy" id="1173027"/>
    <lineage>
        <taxon>Bacteria</taxon>
        <taxon>Bacillati</taxon>
        <taxon>Cyanobacteriota</taxon>
        <taxon>Cyanophyceae</taxon>
        <taxon>Coleofasciculales</taxon>
        <taxon>Coleofasciculaceae</taxon>
        <taxon>Allocoleopsis</taxon>
        <taxon>Allocoleopsis franciscana</taxon>
    </lineage>
</organism>
<dbReference type="STRING" id="1173027.Mic7113_5465"/>
<dbReference type="HOGENOM" id="CLU_2844995_0_0_3"/>
<evidence type="ECO:0000313" key="2">
    <source>
        <dbReference type="Proteomes" id="UP000010471"/>
    </source>
</evidence>
<dbReference type="Proteomes" id="UP000010471">
    <property type="component" value="Chromosome"/>
</dbReference>
<protein>
    <submittedName>
        <fullName evidence="1">Uncharacterized protein</fullName>
    </submittedName>
</protein>